<protein>
    <submittedName>
        <fullName evidence="1">Uncharacterized protein</fullName>
    </submittedName>
</protein>
<organism evidence="1 2">
    <name type="scientific">Phyllosticta capitalensis</name>
    <dbReference type="NCBI Taxonomy" id="121624"/>
    <lineage>
        <taxon>Eukaryota</taxon>
        <taxon>Fungi</taxon>
        <taxon>Dikarya</taxon>
        <taxon>Ascomycota</taxon>
        <taxon>Pezizomycotina</taxon>
        <taxon>Dothideomycetes</taxon>
        <taxon>Dothideomycetes incertae sedis</taxon>
        <taxon>Botryosphaeriales</taxon>
        <taxon>Phyllostictaceae</taxon>
        <taxon>Phyllosticta</taxon>
    </lineage>
</organism>
<comment type="caution">
    <text evidence="1">The sequence shown here is derived from an EMBL/GenBank/DDBJ whole genome shotgun (WGS) entry which is preliminary data.</text>
</comment>
<sequence length="231" mass="25652">MWREISGTQSLGDASGALRGGEREIGGALHALRCSAASLDHHHPDAVGQTELISFFPFLRLALHLGVSWAAFGFGVHLLHKFPQFPLARLPWVYYTPSISYLEGSGGWCSRGVRSPVSVFSSFIPLLWHFLSTGTFSKTPSLWIRACKQSSRRLRRRTGLASALRVDSFTQAETRMATSPALSCPQPRLQRQDCTFSRVLGRIKTGRRVVLAPSANLLLWLVMKPCQPIKH</sequence>
<reference evidence="1 2" key="1">
    <citation type="submission" date="2024-04" db="EMBL/GenBank/DDBJ databases">
        <title>Phyllosticta paracitricarpa is synonymous to the EU quarantine fungus P. citricarpa based on phylogenomic analyses.</title>
        <authorList>
            <consortium name="Lawrence Berkeley National Laboratory"/>
            <person name="Van Ingen-Buijs V.A."/>
            <person name="Van Westerhoven A.C."/>
            <person name="Haridas S."/>
            <person name="Skiadas P."/>
            <person name="Martin F."/>
            <person name="Groenewald J.Z."/>
            <person name="Crous P.W."/>
            <person name="Seidl M.F."/>
        </authorList>
    </citation>
    <scope>NUCLEOTIDE SEQUENCE [LARGE SCALE GENOMIC DNA]</scope>
    <source>
        <strain evidence="1 2">CBS 123374</strain>
    </source>
</reference>
<proteinExistence type="predicted"/>
<name>A0ABR1Z261_9PEZI</name>
<evidence type="ECO:0000313" key="2">
    <source>
        <dbReference type="Proteomes" id="UP001492380"/>
    </source>
</evidence>
<evidence type="ECO:0000313" key="1">
    <source>
        <dbReference type="EMBL" id="KAK8246459.1"/>
    </source>
</evidence>
<accession>A0ABR1Z261</accession>
<gene>
    <name evidence="1" type="ORF">HDK90DRAFT_11516</name>
</gene>
<dbReference type="EMBL" id="JBBWRZ010000001">
    <property type="protein sequence ID" value="KAK8246459.1"/>
    <property type="molecule type" value="Genomic_DNA"/>
</dbReference>
<dbReference type="Proteomes" id="UP001492380">
    <property type="component" value="Unassembled WGS sequence"/>
</dbReference>
<keyword evidence="2" id="KW-1185">Reference proteome</keyword>